<name>A0AA90PIQ4_9HELI</name>
<dbReference type="Proteomes" id="UP001177258">
    <property type="component" value="Unassembled WGS sequence"/>
</dbReference>
<evidence type="ECO:0000313" key="1">
    <source>
        <dbReference type="EMBL" id="MDO7252693.1"/>
    </source>
</evidence>
<reference evidence="2 4" key="1">
    <citation type="submission" date="2023-07" db="EMBL/GenBank/DDBJ databases">
        <title>Unpublished Manusciprt.</title>
        <authorList>
            <person name="Aydin F."/>
            <person name="Tarhane S."/>
            <person name="Saticioglu I.B."/>
            <person name="Karakaya E."/>
            <person name="Abay S."/>
            <person name="Guran O."/>
            <person name="Bozkurt E."/>
            <person name="Uzum N."/>
            <person name="Olgun K."/>
            <person name="Jablonski D."/>
        </authorList>
    </citation>
    <scope>NUCLEOTIDE SEQUENCE</scope>
    <source>
        <strain evidence="4">faydin-H75</strain>
        <strain evidence="2">Faydin-H76</strain>
    </source>
</reference>
<organism evidence="2 3">
    <name type="scientific">Helicobacter cappadocius</name>
    <dbReference type="NCBI Taxonomy" id="3063998"/>
    <lineage>
        <taxon>Bacteria</taxon>
        <taxon>Pseudomonadati</taxon>
        <taxon>Campylobacterota</taxon>
        <taxon>Epsilonproteobacteria</taxon>
        <taxon>Campylobacterales</taxon>
        <taxon>Helicobacteraceae</taxon>
        <taxon>Helicobacter</taxon>
    </lineage>
</organism>
<protein>
    <submittedName>
        <fullName evidence="2">Uncharacterized protein</fullName>
    </submittedName>
</protein>
<gene>
    <name evidence="1" type="ORF">Q5I04_02005</name>
    <name evidence="2" type="ORF">Q5I06_02010</name>
</gene>
<proteinExistence type="predicted"/>
<reference evidence="1" key="2">
    <citation type="submission" date="2023-07" db="EMBL/GenBank/DDBJ databases">
        <authorList>
            <person name="Aydin F."/>
            <person name="Tarhane S."/>
            <person name="Saticioglu I.B."/>
            <person name="Karakaya E."/>
            <person name="Abay S."/>
            <person name="Guran O."/>
            <person name="Bozkurt E."/>
            <person name="Uzum N."/>
            <person name="Olgun K."/>
            <person name="Jablonski D."/>
        </authorList>
    </citation>
    <scope>NUCLEOTIDE SEQUENCE</scope>
    <source>
        <strain evidence="1">Faydin-H75</strain>
    </source>
</reference>
<reference evidence="1 3" key="3">
    <citation type="journal article" date="2024" name="Syst. Appl. Microbiol.">
        <title>Helicobacter cappadocius sp. nov., from lizards: The first psychrotrophic Helicobacter species.</title>
        <authorList>
            <person name="Aydin F."/>
            <person name="Tarhane S."/>
            <person name="Karakaya E."/>
            <person name="Abay S."/>
            <person name="Kayman T."/>
            <person name="Guran O."/>
            <person name="Bozkurt E."/>
            <person name="Uzum N."/>
            <person name="Avci A."/>
            <person name="Olgun K."/>
            <person name="Jablonski D."/>
            <person name="Guran C."/>
            <person name="Burcin Saticioglu I."/>
        </authorList>
    </citation>
    <scope>NUCLEOTIDE SEQUENCE [LARGE SCALE GENOMIC DNA]</scope>
    <source>
        <strain evidence="1">Faydin-H75</strain>
        <strain evidence="3">faydin-H76</strain>
    </source>
</reference>
<dbReference type="Proteomes" id="UP001240777">
    <property type="component" value="Unassembled WGS sequence"/>
</dbReference>
<dbReference type="RefSeq" id="WP_305516536.1">
    <property type="nucleotide sequence ID" value="NZ_JAUPEV010000002.1"/>
</dbReference>
<sequence length="96" mass="11442">MGLDEALEEIQKGVYFSFGYNSDMWTDDGYIYEWRFRLVDFNNFLNTDYDINIRGVLMQEGQKTLKNIKLLLNKGRGEAIFEDFCSCVDGYWENFY</sequence>
<dbReference type="EMBL" id="JAUPEV010000002">
    <property type="protein sequence ID" value="MDO7252693.1"/>
    <property type="molecule type" value="Genomic_DNA"/>
</dbReference>
<evidence type="ECO:0000313" key="2">
    <source>
        <dbReference type="EMBL" id="MDP2538561.1"/>
    </source>
</evidence>
<accession>A0AA90PIQ4</accession>
<dbReference type="EMBL" id="JAUYZK010000002">
    <property type="protein sequence ID" value="MDP2538561.1"/>
    <property type="molecule type" value="Genomic_DNA"/>
</dbReference>
<keyword evidence="4" id="KW-1185">Reference proteome</keyword>
<dbReference type="AlphaFoldDB" id="A0AA90PIQ4"/>
<evidence type="ECO:0000313" key="4">
    <source>
        <dbReference type="Proteomes" id="UP001240777"/>
    </source>
</evidence>
<comment type="caution">
    <text evidence="2">The sequence shown here is derived from an EMBL/GenBank/DDBJ whole genome shotgun (WGS) entry which is preliminary data.</text>
</comment>
<evidence type="ECO:0000313" key="3">
    <source>
        <dbReference type="Proteomes" id="UP001177258"/>
    </source>
</evidence>